<evidence type="ECO:0000313" key="6">
    <source>
        <dbReference type="EMBL" id="AYF76781.1"/>
    </source>
</evidence>
<dbReference type="PRINTS" id="PR00455">
    <property type="entry name" value="HTHTETR"/>
</dbReference>
<keyword evidence="1" id="KW-0805">Transcription regulation</keyword>
<dbReference type="PROSITE" id="PS50977">
    <property type="entry name" value="HTH_TETR_2"/>
    <property type="match status" value="1"/>
</dbReference>
<feature type="domain" description="HTH tetR-type" evidence="5">
    <location>
        <begin position="12"/>
        <end position="72"/>
    </location>
</feature>
<keyword evidence="2 4" id="KW-0238">DNA-binding</keyword>
<dbReference type="InterPro" id="IPR011075">
    <property type="entry name" value="TetR_C"/>
</dbReference>
<keyword evidence="3" id="KW-0804">Transcription</keyword>
<dbReference type="GO" id="GO:0003700">
    <property type="term" value="F:DNA-binding transcription factor activity"/>
    <property type="evidence" value="ECO:0007669"/>
    <property type="project" value="TreeGrafter"/>
</dbReference>
<accession>A0A386ZGR5</accession>
<dbReference type="Gene3D" id="1.10.10.60">
    <property type="entry name" value="Homeodomain-like"/>
    <property type="match status" value="1"/>
</dbReference>
<dbReference type="PANTHER" id="PTHR30055:SF148">
    <property type="entry name" value="TETR-FAMILY TRANSCRIPTIONAL REGULATOR"/>
    <property type="match status" value="1"/>
</dbReference>
<organism evidence="6 7">
    <name type="scientific">Nocardia yunnanensis</name>
    <dbReference type="NCBI Taxonomy" id="2382165"/>
    <lineage>
        <taxon>Bacteria</taxon>
        <taxon>Bacillati</taxon>
        <taxon>Actinomycetota</taxon>
        <taxon>Actinomycetes</taxon>
        <taxon>Mycobacteriales</taxon>
        <taxon>Nocardiaceae</taxon>
        <taxon>Nocardia</taxon>
    </lineage>
</organism>
<dbReference type="RefSeq" id="WP_120740620.1">
    <property type="nucleotide sequence ID" value="NZ_CP032568.1"/>
</dbReference>
<dbReference type="KEGG" id="nyu:D7D52_26535"/>
<dbReference type="Proteomes" id="UP000267164">
    <property type="component" value="Chromosome"/>
</dbReference>
<evidence type="ECO:0000256" key="2">
    <source>
        <dbReference type="ARBA" id="ARBA00023125"/>
    </source>
</evidence>
<evidence type="ECO:0000259" key="5">
    <source>
        <dbReference type="PROSITE" id="PS50977"/>
    </source>
</evidence>
<reference evidence="6 7" key="1">
    <citation type="submission" date="2018-09" db="EMBL/GenBank/DDBJ databases">
        <title>Nocardia yunnanensis sp. nov., an actinomycete isolated from a soil sample.</title>
        <authorList>
            <person name="Zhang J."/>
        </authorList>
    </citation>
    <scope>NUCLEOTIDE SEQUENCE [LARGE SCALE GENOMIC DNA]</scope>
    <source>
        <strain evidence="6 7">CFHS0054</strain>
    </source>
</reference>
<dbReference type="InterPro" id="IPR001647">
    <property type="entry name" value="HTH_TetR"/>
</dbReference>
<evidence type="ECO:0000256" key="4">
    <source>
        <dbReference type="PROSITE-ProRule" id="PRU00335"/>
    </source>
</evidence>
<dbReference type="OrthoDB" id="9796019at2"/>
<evidence type="ECO:0000313" key="7">
    <source>
        <dbReference type="Proteomes" id="UP000267164"/>
    </source>
</evidence>
<dbReference type="SUPFAM" id="SSF48498">
    <property type="entry name" value="Tetracyclin repressor-like, C-terminal domain"/>
    <property type="match status" value="1"/>
</dbReference>
<gene>
    <name evidence="6" type="ORF">D7D52_26535</name>
</gene>
<dbReference type="AlphaFoldDB" id="A0A386ZGR5"/>
<dbReference type="EMBL" id="CP032568">
    <property type="protein sequence ID" value="AYF76781.1"/>
    <property type="molecule type" value="Genomic_DNA"/>
</dbReference>
<dbReference type="Pfam" id="PF00440">
    <property type="entry name" value="TetR_N"/>
    <property type="match status" value="1"/>
</dbReference>
<dbReference type="Gene3D" id="1.10.357.10">
    <property type="entry name" value="Tetracycline Repressor, domain 2"/>
    <property type="match status" value="1"/>
</dbReference>
<feature type="DNA-binding region" description="H-T-H motif" evidence="4">
    <location>
        <begin position="35"/>
        <end position="54"/>
    </location>
</feature>
<dbReference type="InterPro" id="IPR050109">
    <property type="entry name" value="HTH-type_TetR-like_transc_reg"/>
</dbReference>
<dbReference type="SUPFAM" id="SSF46689">
    <property type="entry name" value="Homeodomain-like"/>
    <property type="match status" value="1"/>
</dbReference>
<proteinExistence type="predicted"/>
<name>A0A386ZGR5_9NOCA</name>
<protein>
    <submittedName>
        <fullName evidence="6">TetR/AcrR family transcriptional regulator</fullName>
    </submittedName>
</protein>
<dbReference type="Pfam" id="PF16859">
    <property type="entry name" value="TetR_C_11"/>
    <property type="match status" value="1"/>
</dbReference>
<evidence type="ECO:0000256" key="3">
    <source>
        <dbReference type="ARBA" id="ARBA00023163"/>
    </source>
</evidence>
<dbReference type="InterPro" id="IPR009057">
    <property type="entry name" value="Homeodomain-like_sf"/>
</dbReference>
<dbReference type="GO" id="GO:0000976">
    <property type="term" value="F:transcription cis-regulatory region binding"/>
    <property type="evidence" value="ECO:0007669"/>
    <property type="project" value="TreeGrafter"/>
</dbReference>
<keyword evidence="7" id="KW-1185">Reference proteome</keyword>
<dbReference type="PANTHER" id="PTHR30055">
    <property type="entry name" value="HTH-TYPE TRANSCRIPTIONAL REGULATOR RUTR"/>
    <property type="match status" value="1"/>
</dbReference>
<dbReference type="InterPro" id="IPR036271">
    <property type="entry name" value="Tet_transcr_reg_TetR-rel_C_sf"/>
</dbReference>
<sequence length="195" mass="20500">MEAPVTRTGTGPRRADAIYAATLELLAAHGYDGLTMEAVAQRSGVNKTTLYRWWPSKDALFAAALTTADILAITIPDTGTLRGDLLALATDIARLLTAEATAPIVTAVLAAAPTRPQLAATGRAFFAERLAREQSVFTRAVERGELSASASASAIMDMLAGALWFRLMLRAEPLTAAYVETSVGIILDGVGSQGH</sequence>
<evidence type="ECO:0000256" key="1">
    <source>
        <dbReference type="ARBA" id="ARBA00023015"/>
    </source>
</evidence>